<feature type="region of interest" description="Disordered" evidence="2">
    <location>
        <begin position="578"/>
        <end position="623"/>
    </location>
</feature>
<evidence type="ECO:0000259" key="3">
    <source>
        <dbReference type="PROSITE" id="PS50994"/>
    </source>
</evidence>
<dbReference type="InterPro" id="IPR043502">
    <property type="entry name" value="DNA/RNA_pol_sf"/>
</dbReference>
<gene>
    <name evidence="4" type="ORF">AWC38_SpisGene16829</name>
</gene>
<feature type="region of interest" description="Disordered" evidence="2">
    <location>
        <begin position="107"/>
        <end position="168"/>
    </location>
</feature>
<dbReference type="GO" id="GO:0015074">
    <property type="term" value="P:DNA integration"/>
    <property type="evidence" value="ECO:0007669"/>
    <property type="project" value="InterPro"/>
</dbReference>
<dbReference type="SUPFAM" id="SSF53098">
    <property type="entry name" value="Ribonuclease H-like"/>
    <property type="match status" value="1"/>
</dbReference>
<feature type="compositionally biased region" description="Gly residues" evidence="2">
    <location>
        <begin position="738"/>
        <end position="753"/>
    </location>
</feature>
<evidence type="ECO:0000256" key="1">
    <source>
        <dbReference type="SAM" id="Coils"/>
    </source>
</evidence>
<dbReference type="Proteomes" id="UP000225706">
    <property type="component" value="Unassembled WGS sequence"/>
</dbReference>
<dbReference type="InterPro" id="IPR036397">
    <property type="entry name" value="RNaseH_sf"/>
</dbReference>
<dbReference type="OrthoDB" id="5989733at2759"/>
<dbReference type="GO" id="GO:0003676">
    <property type="term" value="F:nucleic acid binding"/>
    <property type="evidence" value="ECO:0007669"/>
    <property type="project" value="InterPro"/>
</dbReference>
<dbReference type="Pfam" id="PF03564">
    <property type="entry name" value="DUF1759"/>
    <property type="match status" value="1"/>
</dbReference>
<feature type="region of interest" description="Disordered" evidence="2">
    <location>
        <begin position="794"/>
        <end position="850"/>
    </location>
</feature>
<name>A0A2B4RR18_STYPI</name>
<reference evidence="5" key="1">
    <citation type="journal article" date="2017" name="bioRxiv">
        <title>Comparative analysis of the genomes of Stylophora pistillata and Acropora digitifera provides evidence for extensive differences between species of corals.</title>
        <authorList>
            <person name="Voolstra C.R."/>
            <person name="Li Y."/>
            <person name="Liew Y.J."/>
            <person name="Baumgarten S."/>
            <person name="Zoccola D."/>
            <person name="Flot J.-F."/>
            <person name="Tambutte S."/>
            <person name="Allemand D."/>
            <person name="Aranda M."/>
        </authorList>
    </citation>
    <scope>NUCLEOTIDE SEQUENCE [LARGE SCALE GENOMIC DNA]</scope>
</reference>
<feature type="region of interest" description="Disordered" evidence="2">
    <location>
        <begin position="722"/>
        <end position="773"/>
    </location>
</feature>
<feature type="compositionally biased region" description="Basic and acidic residues" evidence="2">
    <location>
        <begin position="1076"/>
        <end position="1091"/>
    </location>
</feature>
<evidence type="ECO:0000313" key="5">
    <source>
        <dbReference type="Proteomes" id="UP000225706"/>
    </source>
</evidence>
<feature type="compositionally biased region" description="Gly residues" evidence="2">
    <location>
        <begin position="794"/>
        <end position="820"/>
    </location>
</feature>
<dbReference type="SUPFAM" id="SSF56672">
    <property type="entry name" value="DNA/RNA polymerases"/>
    <property type="match status" value="1"/>
</dbReference>
<dbReference type="InterPro" id="IPR050951">
    <property type="entry name" value="Retrovirus_Pol_polyprotein"/>
</dbReference>
<dbReference type="PANTHER" id="PTHR37984:SF15">
    <property type="entry name" value="INTEGRASE CATALYTIC DOMAIN-CONTAINING PROTEIN"/>
    <property type="match status" value="1"/>
</dbReference>
<dbReference type="PANTHER" id="PTHR37984">
    <property type="entry name" value="PROTEIN CBG26694"/>
    <property type="match status" value="1"/>
</dbReference>
<dbReference type="Gene3D" id="3.30.420.10">
    <property type="entry name" value="Ribonuclease H-like superfamily/Ribonuclease H"/>
    <property type="match status" value="1"/>
</dbReference>
<dbReference type="InterPro" id="IPR005312">
    <property type="entry name" value="DUF1759"/>
</dbReference>
<sequence length="1611" mass="173434">MNAFEIYAIVSGLATKPDNVQRATLLHCLGPAVQRIFNTLPGEYEKYDDVKAALNGYLAPKRNVVGERYKFRSRAQRPDEPIDTYLTSLRELAKSCDFKVCRSKFKSSDQNRAKQRPAKKKKRPNKIRSLKAQPWLDESSDDENEPVLSFNNANSSTDHSTTEWTKDSNDSRYRLVRDDVVSSNVYVIEGNAESLLGRESSFKLKVLTQVNSVHQDDDNGELHSLLKEYSNIFDGLGKVNDFEHKITIDPEVKPKIQHLRRIPVSQIEAVTKELDRMLEKDIIEDVTEPSPWVSNLVIVPKKSGELRPLNRYTPLQPTPLPRGPWIKGAVDLVGRIDGKHILTYIDHYSSYPEACIIKEITSREVIKALTAIFARFGYPDEHVSNNGKQFISAEFDAYLKSCGIQHIRVSPYYACSNGKLERFHRYLKKNFRAAISEVEVLANRIAQNSHALSSESASNQWEIVRYAIVDSRNEHEGNSHCTRGAKKALDREHRAGCESYQHRLKSYHDAKQSATPHDFRVGDVVFCANMKPNTLDSKFSPAEHAIIKSQGRDTFSVVNVSNVTTLVRNAKYLKHAPTSEVVTDSSESTDMVDPQTSAMESSESQTKNADACLESDHSDNNAVQNDSSVTTSYYQQCRKHHLCKLPRRSEPQTSGFRVVMPYYQAAEYTAMIEAFKGFIGGAGGDSRGGGGYGGETFDCPANALLGKGGDISNVPWAKNTDGIGGGGAGDGPKIRVGSKGGPGGTNAGGGGGDSTVNSDDGAAGGGGGGHFSGGGGGGGGSGCGGHDGGKGGSAGNIGTHAGGGGQSSCPGGHGGNGGSAGKWPPNQAPHCYDKSASGGNAGSSSSGGGGGDSCGNAYGGGGGGGGVQFGNTNFTTHLSYGGGGGGGGASAFRDDPNTGGKGGSGGGLVYLQLGKLELHGTIHAKGFIGGAGGDSRGGGGYGGETFDCPANALLGKGGDISNVPWAKNTDGIGGGGAGDGPHTGVAVELSLEAPNKERIVERLKDIERRRDALLELLENLQTLYKESKEMMNVASMDQEADDIVDRVDSETRGARLFLAKGVDKGSEGITVQSKGRKSDDTSAKDSHVADPNKQLERIRIPKFSGDKMKYSAWWAAFSSCVDETSLSPQFKILRLKGCLEGEAAATVRGLGYSSEAYKAAKARLNRKYGGNRRQVQAHIDELRRMKPLNAENPRELERFADLVERTVVTLKENKKHTSDLEGGTLCAIVLEKIPQSLLSQYYRWVKEKGKLESFEELREWVAEEAEYQIQASEVKNGVFSASGKEHLGEGCRWSKECGVDGCKEHHHQILRGGKSLPGSMEGNTDSCNASNIHWNESMTYETVKEHEQRRIALHTVPVFLKHGAKRLQVNCFLDEGSDTTYVNEEVVEELGLEGPKERVTIKVANDQKVDLMSATMEIGLESLDGRVDTVIVAKTSHSICGGMKPTNWLEIRDQWKHLKNIPFPKVGKRSKIDMLIGSDYYNLLFPMKEVRGGDGEPSARLCPLGWTAIGTIDVCEQHESCSTGFLYTNRMQKSDGNSGQCLNRKGHRSAPGGSGAGGSVVIFTKKLVGDPNRKISVSGGAPVKCAFGTGGGGGGGIGRWVVQEGRATHQS</sequence>
<comment type="caution">
    <text evidence="4">The sequence shown here is derived from an EMBL/GenBank/DDBJ whole genome shotgun (WGS) entry which is preliminary data.</text>
</comment>
<feature type="compositionally biased region" description="Basic residues" evidence="2">
    <location>
        <begin position="113"/>
        <end position="129"/>
    </location>
</feature>
<feature type="compositionally biased region" description="Polar residues" evidence="2">
    <location>
        <begin position="594"/>
        <end position="608"/>
    </location>
</feature>
<evidence type="ECO:0000313" key="4">
    <source>
        <dbReference type="EMBL" id="PFX18797.1"/>
    </source>
</evidence>
<dbReference type="InterPro" id="IPR001584">
    <property type="entry name" value="Integrase_cat-core"/>
</dbReference>
<protein>
    <recommendedName>
        <fullName evidence="3">Integrase catalytic domain-containing protein</fullName>
    </recommendedName>
</protein>
<dbReference type="EMBL" id="LSMT01000392">
    <property type="protein sequence ID" value="PFX18797.1"/>
    <property type="molecule type" value="Genomic_DNA"/>
</dbReference>
<feature type="domain" description="Integrase catalytic" evidence="3">
    <location>
        <begin position="320"/>
        <end position="432"/>
    </location>
</feature>
<feature type="region of interest" description="Disordered" evidence="2">
    <location>
        <begin position="1068"/>
        <end position="1091"/>
    </location>
</feature>
<dbReference type="InterPro" id="IPR012337">
    <property type="entry name" value="RNaseH-like_sf"/>
</dbReference>
<feature type="coiled-coil region" evidence="1">
    <location>
        <begin position="996"/>
        <end position="1030"/>
    </location>
</feature>
<keyword evidence="5" id="KW-1185">Reference proteome</keyword>
<dbReference type="Gene3D" id="3.10.10.10">
    <property type="entry name" value="HIV Type 1 Reverse Transcriptase, subunit A, domain 1"/>
    <property type="match status" value="1"/>
</dbReference>
<dbReference type="Pfam" id="PF00665">
    <property type="entry name" value="rve"/>
    <property type="match status" value="1"/>
</dbReference>
<feature type="compositionally biased region" description="Polar residues" evidence="2">
    <location>
        <begin position="149"/>
        <end position="159"/>
    </location>
</feature>
<evidence type="ECO:0000256" key="2">
    <source>
        <dbReference type="SAM" id="MobiDB-lite"/>
    </source>
</evidence>
<feature type="compositionally biased region" description="Gly residues" evidence="2">
    <location>
        <begin position="839"/>
        <end position="850"/>
    </location>
</feature>
<accession>A0A2B4RR18</accession>
<feature type="compositionally biased region" description="Low complexity" evidence="2">
    <location>
        <begin position="578"/>
        <end position="589"/>
    </location>
</feature>
<dbReference type="PROSITE" id="PS50994">
    <property type="entry name" value="INTEGRASE"/>
    <property type="match status" value="1"/>
</dbReference>
<organism evidence="4 5">
    <name type="scientific">Stylophora pistillata</name>
    <name type="common">Smooth cauliflower coral</name>
    <dbReference type="NCBI Taxonomy" id="50429"/>
    <lineage>
        <taxon>Eukaryota</taxon>
        <taxon>Metazoa</taxon>
        <taxon>Cnidaria</taxon>
        <taxon>Anthozoa</taxon>
        <taxon>Hexacorallia</taxon>
        <taxon>Scleractinia</taxon>
        <taxon>Astrocoeniina</taxon>
        <taxon>Pocilloporidae</taxon>
        <taxon>Stylophora</taxon>
    </lineage>
</organism>
<feature type="compositionally biased region" description="Gly residues" evidence="2">
    <location>
        <begin position="762"/>
        <end position="773"/>
    </location>
</feature>
<keyword evidence="1" id="KW-0175">Coiled coil</keyword>
<proteinExistence type="predicted"/>